<name>A0A3N0GJP1_9ACTN</name>
<dbReference type="GO" id="GO:0046503">
    <property type="term" value="P:glycerolipid catabolic process"/>
    <property type="evidence" value="ECO:0007669"/>
    <property type="project" value="TreeGrafter"/>
</dbReference>
<comment type="caution">
    <text evidence="2">The sequence shown here is derived from an EMBL/GenBank/DDBJ whole genome shotgun (WGS) entry which is preliminary data.</text>
</comment>
<dbReference type="Pfam" id="PF00561">
    <property type="entry name" value="Abhydrolase_1"/>
    <property type="match status" value="1"/>
</dbReference>
<accession>A0A3N0GJP1</accession>
<dbReference type="RefSeq" id="WP_123224394.1">
    <property type="nucleotide sequence ID" value="NZ_RJSF01000044.1"/>
</dbReference>
<dbReference type="InterPro" id="IPR000073">
    <property type="entry name" value="AB_hydrolase_1"/>
</dbReference>
<organism evidence="2 3">
    <name type="scientific">Nocardioides pocheonensis</name>
    <dbReference type="NCBI Taxonomy" id="661485"/>
    <lineage>
        <taxon>Bacteria</taxon>
        <taxon>Bacillati</taxon>
        <taxon>Actinomycetota</taxon>
        <taxon>Actinomycetes</taxon>
        <taxon>Propionibacteriales</taxon>
        <taxon>Nocardioidaceae</taxon>
        <taxon>Nocardioides</taxon>
    </lineage>
</organism>
<dbReference type="EMBL" id="RJSF01000044">
    <property type="protein sequence ID" value="RNM12631.1"/>
    <property type="molecule type" value="Genomic_DNA"/>
</dbReference>
<dbReference type="GO" id="GO:0004806">
    <property type="term" value="F:triacylglycerol lipase activity"/>
    <property type="evidence" value="ECO:0007669"/>
    <property type="project" value="TreeGrafter"/>
</dbReference>
<evidence type="ECO:0000313" key="2">
    <source>
        <dbReference type="EMBL" id="RNM12631.1"/>
    </source>
</evidence>
<keyword evidence="3" id="KW-1185">Reference proteome</keyword>
<gene>
    <name evidence="2" type="ORF">EFL26_18650</name>
</gene>
<feature type="domain" description="AB hydrolase-1" evidence="1">
    <location>
        <begin position="31"/>
        <end position="258"/>
    </location>
</feature>
<dbReference type="InterPro" id="IPR050471">
    <property type="entry name" value="AB_hydrolase"/>
</dbReference>
<dbReference type="SUPFAM" id="SSF53474">
    <property type="entry name" value="alpha/beta-Hydrolases"/>
    <property type="match status" value="1"/>
</dbReference>
<dbReference type="AlphaFoldDB" id="A0A3N0GJP1"/>
<protein>
    <submittedName>
        <fullName evidence="2">Alpha/beta fold hydrolase</fullName>
    </submittedName>
</protein>
<keyword evidence="2" id="KW-0378">Hydrolase</keyword>
<dbReference type="PANTHER" id="PTHR43433">
    <property type="entry name" value="HYDROLASE, ALPHA/BETA FOLD FAMILY PROTEIN"/>
    <property type="match status" value="1"/>
</dbReference>
<dbReference type="PRINTS" id="PR00111">
    <property type="entry name" value="ABHYDROLASE"/>
</dbReference>
<evidence type="ECO:0000259" key="1">
    <source>
        <dbReference type="Pfam" id="PF00561"/>
    </source>
</evidence>
<dbReference type="OrthoDB" id="7958481at2"/>
<dbReference type="InterPro" id="IPR029058">
    <property type="entry name" value="AB_hydrolase_fold"/>
</dbReference>
<dbReference type="Gene3D" id="3.40.50.1820">
    <property type="entry name" value="alpha/beta hydrolase"/>
    <property type="match status" value="1"/>
</dbReference>
<proteinExistence type="predicted"/>
<sequence>MSSENLAAIRTVRIRGAHVRVSVRGLTNGEPLLLIMGIGASLELWRDFESQMVSRGFRVITFDLPGAGATPAVFPPRRMRGLARIAVGVLDDLQIDRAHVLGISFGGFVAQEFARRAPTRLHRLVLAATGPGIGGPPGKPSALVHMLTPLRYWSPSYASRVASNLYGGRARLDPAREGSLVAGFQRPPSWWGYFGQLCAVVGWSSVPWLRKLEARTLVITGGDDPIARPVNGRILASLIPQAQLRVIDGAGHLFLLDESHAAAALVEDFLRDA</sequence>
<reference evidence="2 3" key="1">
    <citation type="submission" date="2018-11" db="EMBL/GenBank/DDBJ databases">
        <authorList>
            <person name="Li F."/>
        </authorList>
    </citation>
    <scope>NUCLEOTIDE SEQUENCE [LARGE SCALE GENOMIC DNA]</scope>
    <source>
        <strain evidence="2 3">Gsoil 818</strain>
    </source>
</reference>
<dbReference type="PANTHER" id="PTHR43433:SF5">
    <property type="entry name" value="AB HYDROLASE-1 DOMAIN-CONTAINING PROTEIN"/>
    <property type="match status" value="1"/>
</dbReference>
<dbReference type="Proteomes" id="UP000279994">
    <property type="component" value="Unassembled WGS sequence"/>
</dbReference>
<evidence type="ECO:0000313" key="3">
    <source>
        <dbReference type="Proteomes" id="UP000279994"/>
    </source>
</evidence>